<reference evidence="1" key="1">
    <citation type="submission" date="2018-02" db="EMBL/GenBank/DDBJ databases">
        <title>Rhizophora mucronata_Transcriptome.</title>
        <authorList>
            <person name="Meera S.P."/>
            <person name="Sreeshan A."/>
            <person name="Augustine A."/>
        </authorList>
    </citation>
    <scope>NUCLEOTIDE SEQUENCE</scope>
    <source>
        <tissue evidence="1">Leaf</tissue>
    </source>
</reference>
<protein>
    <submittedName>
        <fullName evidence="1">Uncharacterized protein</fullName>
    </submittedName>
</protein>
<name>A0A2P2NSC3_RHIMU</name>
<dbReference type="AlphaFoldDB" id="A0A2P2NSC3"/>
<proteinExistence type="predicted"/>
<organism evidence="1">
    <name type="scientific">Rhizophora mucronata</name>
    <name type="common">Asiatic mangrove</name>
    <dbReference type="NCBI Taxonomy" id="61149"/>
    <lineage>
        <taxon>Eukaryota</taxon>
        <taxon>Viridiplantae</taxon>
        <taxon>Streptophyta</taxon>
        <taxon>Embryophyta</taxon>
        <taxon>Tracheophyta</taxon>
        <taxon>Spermatophyta</taxon>
        <taxon>Magnoliopsida</taxon>
        <taxon>eudicotyledons</taxon>
        <taxon>Gunneridae</taxon>
        <taxon>Pentapetalae</taxon>
        <taxon>rosids</taxon>
        <taxon>fabids</taxon>
        <taxon>Malpighiales</taxon>
        <taxon>Rhizophoraceae</taxon>
        <taxon>Rhizophora</taxon>
    </lineage>
</organism>
<sequence length="52" mass="5716">MKALVFPSGVFCSDGIMLLICFSEENIQRVLACEDAKYFLAVISNLLRSGDS</sequence>
<accession>A0A2P2NSC3</accession>
<evidence type="ECO:0000313" key="1">
    <source>
        <dbReference type="EMBL" id="MBX45409.1"/>
    </source>
</evidence>
<dbReference type="EMBL" id="GGEC01064925">
    <property type="protein sequence ID" value="MBX45409.1"/>
    <property type="molecule type" value="Transcribed_RNA"/>
</dbReference>